<dbReference type="PANTHER" id="PTHR34352">
    <property type="entry name" value="PROTEIN YHFA"/>
    <property type="match status" value="1"/>
</dbReference>
<dbReference type="HOGENOM" id="CLU_114057_1_2_4"/>
<dbReference type="InterPro" id="IPR003718">
    <property type="entry name" value="OsmC/Ohr_fam"/>
</dbReference>
<dbReference type="SUPFAM" id="SSF82784">
    <property type="entry name" value="OsmC-like"/>
    <property type="match status" value="1"/>
</dbReference>
<keyword evidence="2" id="KW-1185">Reference proteome</keyword>
<name>A0A077DE81_9BURK</name>
<dbReference type="AlphaFoldDB" id="A0A077DE81"/>
<sequence>MKSLVKWNHKESKVFHATSGSGHPITMGLSPDHGGHNEGARPMELLLIGAAGCMSVDIVSILEKARQVLTDCEVDIQAGRAPTPPQVFTKIHLIITVTGENLSEQRVTRAIELSLSKYCSAMAMLSKTATVSYEYQIKG</sequence>
<gene>
    <name evidence="1" type="ORF">IX83_03330</name>
</gene>
<dbReference type="PANTHER" id="PTHR34352:SF1">
    <property type="entry name" value="PROTEIN YHFA"/>
    <property type="match status" value="1"/>
</dbReference>
<proteinExistence type="predicted"/>
<evidence type="ECO:0000313" key="1">
    <source>
        <dbReference type="EMBL" id="AIL32466.1"/>
    </source>
</evidence>
<dbReference type="KEGG" id="bpsi:IX83_03330"/>
<dbReference type="InterPro" id="IPR036102">
    <property type="entry name" value="OsmC/Ohrsf"/>
</dbReference>
<organism evidence="1 2">
    <name type="scientific">Basilea psittacipulmonis DSM 24701</name>
    <dbReference type="NCBI Taxonomy" id="1072685"/>
    <lineage>
        <taxon>Bacteria</taxon>
        <taxon>Pseudomonadati</taxon>
        <taxon>Pseudomonadota</taxon>
        <taxon>Betaproteobacteria</taxon>
        <taxon>Burkholderiales</taxon>
        <taxon>Alcaligenaceae</taxon>
        <taxon>Basilea</taxon>
    </lineage>
</organism>
<reference evidence="1 2" key="1">
    <citation type="journal article" date="2014" name="BMC Genomics">
        <title>A genomic perspective on a new bacterial genus and species from the Alcaligenaceae family, Basilea psittacipulmonis.</title>
        <authorList>
            <person name="Whiteson K.L."/>
            <person name="Hernandez D."/>
            <person name="Lazarevic V."/>
            <person name="Gaia N."/>
            <person name="Farinelli L."/>
            <person name="Francois P."/>
            <person name="Pilo P."/>
            <person name="Frey J."/>
            <person name="Schrenzel J."/>
        </authorList>
    </citation>
    <scope>NUCLEOTIDE SEQUENCE [LARGE SCALE GENOMIC DNA]</scope>
    <source>
        <strain evidence="1 2">DSM 24701</strain>
    </source>
</reference>
<dbReference type="STRING" id="1072685.IX83_03330"/>
<dbReference type="Gene3D" id="3.30.300.20">
    <property type="match status" value="1"/>
</dbReference>
<dbReference type="OrthoDB" id="9804010at2"/>
<accession>A0A077DE81</accession>
<dbReference type="Proteomes" id="UP000028945">
    <property type="component" value="Chromosome"/>
</dbReference>
<dbReference type="InterPro" id="IPR015946">
    <property type="entry name" value="KH_dom-like_a/b"/>
</dbReference>
<evidence type="ECO:0000313" key="2">
    <source>
        <dbReference type="Proteomes" id="UP000028945"/>
    </source>
</evidence>
<dbReference type="Pfam" id="PF02566">
    <property type="entry name" value="OsmC"/>
    <property type="match status" value="1"/>
</dbReference>
<dbReference type="EMBL" id="CP009238">
    <property type="protein sequence ID" value="AIL32466.1"/>
    <property type="molecule type" value="Genomic_DNA"/>
</dbReference>
<protein>
    <submittedName>
        <fullName evidence="1">Peroxiredoxin</fullName>
    </submittedName>
</protein>
<dbReference type="eggNOG" id="COG1765">
    <property type="taxonomic scope" value="Bacteria"/>
</dbReference>